<reference evidence="2" key="1">
    <citation type="journal article" date="2014" name="Front. Microbiol.">
        <title>High frequency of phylogenetically diverse reductive dehalogenase-homologous genes in deep subseafloor sedimentary metagenomes.</title>
        <authorList>
            <person name="Kawai M."/>
            <person name="Futagami T."/>
            <person name="Toyoda A."/>
            <person name="Takaki Y."/>
            <person name="Nishi S."/>
            <person name="Hori S."/>
            <person name="Arai W."/>
            <person name="Tsubouchi T."/>
            <person name="Morono Y."/>
            <person name="Uchiyama I."/>
            <person name="Ito T."/>
            <person name="Fujiyama A."/>
            <person name="Inagaki F."/>
            <person name="Takami H."/>
        </authorList>
    </citation>
    <scope>NUCLEOTIDE SEQUENCE</scope>
    <source>
        <strain evidence="2">Expedition CK06-06</strain>
    </source>
</reference>
<name>X0T5D0_9ZZZZ</name>
<accession>X0T5D0</accession>
<sequence>MNKKKLTSIVVIIIVYLLGLVTGSLATKAGIRYCFRGRKGHGRIARKIEGRMVNRLSSKLQLTDEQKTEIESIIETHRPEMKKLRESIGEKMKTLKNTMHQDIKKVLTDEQQSGKFEEIIKKHGRFHKRNGPGERNRKSPPHPEPE</sequence>
<gene>
    <name evidence="2" type="ORF">S01H1_01739</name>
</gene>
<evidence type="ECO:0000256" key="1">
    <source>
        <dbReference type="SAM" id="MobiDB-lite"/>
    </source>
</evidence>
<protein>
    <recommendedName>
        <fullName evidence="3">Periplasmic heavy metal sensor</fullName>
    </recommendedName>
</protein>
<comment type="caution">
    <text evidence="2">The sequence shown here is derived from an EMBL/GenBank/DDBJ whole genome shotgun (WGS) entry which is preliminary data.</text>
</comment>
<feature type="region of interest" description="Disordered" evidence="1">
    <location>
        <begin position="121"/>
        <end position="146"/>
    </location>
</feature>
<organism evidence="2">
    <name type="scientific">marine sediment metagenome</name>
    <dbReference type="NCBI Taxonomy" id="412755"/>
    <lineage>
        <taxon>unclassified sequences</taxon>
        <taxon>metagenomes</taxon>
        <taxon>ecological metagenomes</taxon>
    </lineage>
</organism>
<dbReference type="Gene3D" id="1.20.120.1490">
    <property type="match status" value="1"/>
</dbReference>
<dbReference type="AlphaFoldDB" id="X0T5D0"/>
<dbReference type="EMBL" id="BARS01000782">
    <property type="protein sequence ID" value="GAF82521.1"/>
    <property type="molecule type" value="Genomic_DNA"/>
</dbReference>
<feature type="compositionally biased region" description="Basic and acidic residues" evidence="1">
    <location>
        <begin position="131"/>
        <end position="146"/>
    </location>
</feature>
<evidence type="ECO:0008006" key="3">
    <source>
        <dbReference type="Google" id="ProtNLM"/>
    </source>
</evidence>
<dbReference type="Pfam" id="PF07813">
    <property type="entry name" value="LTXXQ"/>
    <property type="match status" value="1"/>
</dbReference>
<evidence type="ECO:0000313" key="2">
    <source>
        <dbReference type="EMBL" id="GAF82521.1"/>
    </source>
</evidence>
<proteinExistence type="predicted"/>
<dbReference type="GO" id="GO:0042597">
    <property type="term" value="C:periplasmic space"/>
    <property type="evidence" value="ECO:0007669"/>
    <property type="project" value="InterPro"/>
</dbReference>
<dbReference type="InterPro" id="IPR012899">
    <property type="entry name" value="LTXXQ"/>
</dbReference>